<keyword evidence="3" id="KW-0732">Signal</keyword>
<dbReference type="GeneTree" id="ENSGT01120000271948"/>
<name>A0A3Q0RSE9_AMPCI</name>
<evidence type="ECO:0000256" key="3">
    <source>
        <dbReference type="ARBA" id="ARBA00022729"/>
    </source>
</evidence>
<feature type="domain" description="Immunoglobulin V-set" evidence="10">
    <location>
        <begin position="18"/>
        <end position="107"/>
    </location>
</feature>
<dbReference type="InterPro" id="IPR036179">
    <property type="entry name" value="Ig-like_dom_sf"/>
</dbReference>
<organism evidence="11 12">
    <name type="scientific">Amphilophus citrinellus</name>
    <name type="common">Midas cichlid</name>
    <name type="synonym">Cichlasoma citrinellum</name>
    <dbReference type="NCBI Taxonomy" id="61819"/>
    <lineage>
        <taxon>Eukaryota</taxon>
        <taxon>Metazoa</taxon>
        <taxon>Chordata</taxon>
        <taxon>Craniata</taxon>
        <taxon>Vertebrata</taxon>
        <taxon>Euteleostomi</taxon>
        <taxon>Actinopterygii</taxon>
        <taxon>Neopterygii</taxon>
        <taxon>Teleostei</taxon>
        <taxon>Neoteleostei</taxon>
        <taxon>Acanthomorphata</taxon>
        <taxon>Ovalentaria</taxon>
        <taxon>Cichlomorphae</taxon>
        <taxon>Cichliformes</taxon>
        <taxon>Cichlidae</taxon>
        <taxon>New World cichlids</taxon>
        <taxon>Cichlasomatinae</taxon>
        <taxon>Heroini</taxon>
        <taxon>Amphilophus</taxon>
    </lineage>
</organism>
<comment type="subcellular location">
    <subcellularLocation>
        <location evidence="1">Membrane</location>
        <topology evidence="1">Single-pass membrane protein</topology>
    </subcellularLocation>
</comment>
<evidence type="ECO:0000313" key="12">
    <source>
        <dbReference type="Proteomes" id="UP000261340"/>
    </source>
</evidence>
<evidence type="ECO:0000256" key="9">
    <source>
        <dbReference type="SAM" id="Phobius"/>
    </source>
</evidence>
<reference evidence="11" key="2">
    <citation type="submission" date="2025-09" db="UniProtKB">
        <authorList>
            <consortium name="Ensembl"/>
        </authorList>
    </citation>
    <scope>IDENTIFICATION</scope>
</reference>
<evidence type="ECO:0000256" key="7">
    <source>
        <dbReference type="ARBA" id="ARBA00023180"/>
    </source>
</evidence>
<evidence type="ECO:0000256" key="8">
    <source>
        <dbReference type="ARBA" id="ARBA00023319"/>
    </source>
</evidence>
<dbReference type="InterPro" id="IPR013783">
    <property type="entry name" value="Ig-like_fold"/>
</dbReference>
<keyword evidence="4 9" id="KW-1133">Transmembrane helix</keyword>
<dbReference type="GO" id="GO:0043025">
    <property type="term" value="C:neuronal cell body"/>
    <property type="evidence" value="ECO:0007669"/>
    <property type="project" value="TreeGrafter"/>
</dbReference>
<proteinExistence type="predicted"/>
<dbReference type="PANTHER" id="PTHR46841">
    <property type="entry name" value="OX-2 MEMBRANE GLYCOPROTEIN"/>
    <property type="match status" value="1"/>
</dbReference>
<evidence type="ECO:0000256" key="2">
    <source>
        <dbReference type="ARBA" id="ARBA00022692"/>
    </source>
</evidence>
<keyword evidence="2 9" id="KW-0812">Transmembrane</keyword>
<dbReference type="AlphaFoldDB" id="A0A3Q0RSE9"/>
<keyword evidence="12" id="KW-1185">Reference proteome</keyword>
<dbReference type="Gene3D" id="2.60.40.10">
    <property type="entry name" value="Immunoglobulins"/>
    <property type="match status" value="1"/>
</dbReference>
<protein>
    <recommendedName>
        <fullName evidence="10">Immunoglobulin V-set domain-containing protein</fullName>
    </recommendedName>
</protein>
<dbReference type="Proteomes" id="UP000261340">
    <property type="component" value="Unplaced"/>
</dbReference>
<keyword evidence="8" id="KW-0393">Immunoglobulin domain</keyword>
<sequence>MFLTPSTVSPAALTAVTQTQQTVLAAVGEDAEFSSQLLENKDVLQVTWQKISGDGGENVATYNKDFGQRVNDGFIDKFQFKYTGLQNCSIFIRNMMEQDEACYHCLTCLQVYVKKLVRASNKHRLFPVQPGPPAATVTLSVSQQDLSFSQYNTVSVSNTNNHCHYSCAMWFKCLTQGHNAAQGQELEPTTFRLQGERLPTALLPHYFSHFLLCVVVAGVICASEQVLFILVQLINVCAALTVLKPFSVTHRELQMNDMRN</sequence>
<dbReference type="InterPro" id="IPR013106">
    <property type="entry name" value="Ig_V-set"/>
</dbReference>
<dbReference type="GO" id="GO:0009986">
    <property type="term" value="C:cell surface"/>
    <property type="evidence" value="ECO:0007669"/>
    <property type="project" value="TreeGrafter"/>
</dbReference>
<dbReference type="Pfam" id="PF07686">
    <property type="entry name" value="V-set"/>
    <property type="match status" value="1"/>
</dbReference>
<dbReference type="Ensembl" id="ENSACIT00000015764.1">
    <property type="protein sequence ID" value="ENSACIP00000015354.1"/>
    <property type="gene ID" value="ENSACIG00000011924.1"/>
</dbReference>
<evidence type="ECO:0000256" key="6">
    <source>
        <dbReference type="ARBA" id="ARBA00023157"/>
    </source>
</evidence>
<dbReference type="InterPro" id="IPR047164">
    <property type="entry name" value="OX2G-like"/>
</dbReference>
<dbReference type="PANTHER" id="PTHR46841:SF7">
    <property type="entry name" value="IG-LIKE DOMAIN-CONTAINING PROTEIN"/>
    <property type="match status" value="1"/>
</dbReference>
<reference evidence="11" key="1">
    <citation type="submission" date="2025-08" db="UniProtKB">
        <authorList>
            <consortium name="Ensembl"/>
        </authorList>
    </citation>
    <scope>IDENTIFICATION</scope>
</reference>
<feature type="transmembrane region" description="Helical" evidence="9">
    <location>
        <begin position="226"/>
        <end position="246"/>
    </location>
</feature>
<evidence type="ECO:0000259" key="10">
    <source>
        <dbReference type="Pfam" id="PF07686"/>
    </source>
</evidence>
<dbReference type="GO" id="GO:0150079">
    <property type="term" value="P:negative regulation of neuroinflammatory response"/>
    <property type="evidence" value="ECO:0007669"/>
    <property type="project" value="TreeGrafter"/>
</dbReference>
<keyword evidence="7" id="KW-0325">Glycoprotein</keyword>
<evidence type="ECO:0000256" key="1">
    <source>
        <dbReference type="ARBA" id="ARBA00004167"/>
    </source>
</evidence>
<dbReference type="GO" id="GO:0030424">
    <property type="term" value="C:axon"/>
    <property type="evidence" value="ECO:0007669"/>
    <property type="project" value="TreeGrafter"/>
</dbReference>
<dbReference type="GO" id="GO:0098632">
    <property type="term" value="F:cell-cell adhesion mediator activity"/>
    <property type="evidence" value="ECO:0007669"/>
    <property type="project" value="InterPro"/>
</dbReference>
<accession>A0A3Q0RSE9</accession>
<dbReference type="GO" id="GO:0034113">
    <property type="term" value="P:heterotypic cell-cell adhesion"/>
    <property type="evidence" value="ECO:0007669"/>
    <property type="project" value="TreeGrafter"/>
</dbReference>
<keyword evidence="6" id="KW-1015">Disulfide bond</keyword>
<evidence type="ECO:0000256" key="5">
    <source>
        <dbReference type="ARBA" id="ARBA00023136"/>
    </source>
</evidence>
<keyword evidence="5 9" id="KW-0472">Membrane</keyword>
<evidence type="ECO:0000313" key="11">
    <source>
        <dbReference type="Ensembl" id="ENSACIP00000015354.1"/>
    </source>
</evidence>
<dbReference type="SUPFAM" id="SSF48726">
    <property type="entry name" value="Immunoglobulin"/>
    <property type="match status" value="1"/>
</dbReference>
<dbReference type="GO" id="GO:0016020">
    <property type="term" value="C:membrane"/>
    <property type="evidence" value="ECO:0007669"/>
    <property type="project" value="UniProtKB-SubCell"/>
</dbReference>
<evidence type="ECO:0000256" key="4">
    <source>
        <dbReference type="ARBA" id="ARBA00022989"/>
    </source>
</evidence>
<feature type="transmembrane region" description="Helical" evidence="9">
    <location>
        <begin position="201"/>
        <end position="220"/>
    </location>
</feature>